<evidence type="ECO:0000313" key="1">
    <source>
        <dbReference type="EMBL" id="QBD81901.1"/>
    </source>
</evidence>
<proteinExistence type="predicted"/>
<protein>
    <submittedName>
        <fullName evidence="1">HEAT repeat domain-containing protein</fullName>
    </submittedName>
</protein>
<name>A0A4V0Z041_KTERU</name>
<dbReference type="EMBL" id="CP035758">
    <property type="protein sequence ID" value="QBD81901.1"/>
    <property type="molecule type" value="Genomic_DNA"/>
</dbReference>
<gene>
    <name evidence="1" type="ORF">EPA93_40375</name>
</gene>
<dbReference type="SUPFAM" id="SSF48371">
    <property type="entry name" value="ARM repeat"/>
    <property type="match status" value="1"/>
</dbReference>
<reference evidence="1 2" key="1">
    <citation type="submission" date="2019-01" db="EMBL/GenBank/DDBJ databases">
        <title>Ktedonosporobacter rubrisoli SCAWS-G2.</title>
        <authorList>
            <person name="Huang Y."/>
            <person name="Yan B."/>
        </authorList>
    </citation>
    <scope>NUCLEOTIDE SEQUENCE [LARGE SCALE GENOMIC DNA]</scope>
    <source>
        <strain evidence="1 2">SCAWS-G2</strain>
    </source>
</reference>
<dbReference type="KEGG" id="kbs:EPA93_40375"/>
<keyword evidence="2" id="KW-1185">Reference proteome</keyword>
<evidence type="ECO:0000313" key="2">
    <source>
        <dbReference type="Proteomes" id="UP000290365"/>
    </source>
</evidence>
<sequence>MLMPRGRKGPPQESVDSILLAISRRDDIDPETLSHYFDRLDEEWTHGAREKVLHLLRSNDASAHAAAVLILSELATDFDLEGLEDFITDPTVSDMAKLALSPVLKELGSEMADDGIIEYLNDPATAMHQMQMRLLELVGQNEMGIESILEDVIAMPVERRLAFINWLGNSNDPRAANLLVPLLENQTGKVVSAVIEALEQLGTVTIHQTIPALNYTIATSSNRQVKQQARAALGRLMMQSVPGVEEDVMSESRQLALPPHEARVSFIDGSGSQLIMLAWQRPDGMLKGINILYQDQWGIKDCYGIHEMDKERWDELAASLDERGFGSFLVPFAHGRALAIEARALNKRTRRKLPIAYSIWRPLIEAEDDKVAAAAATMQEPYPLDEKVLSLAQRGDELYKMSEFMSWMYEPTSRIEPYISRYWAANGASGSSGRRSRSRKGKQKDGLHELLMDQLVNEALTELIDDRWRLLYEARLRRQAALFRFVKREEDANLLGVVAALLHPDSGIAIHEQAFPRAMMRMSIEQGPLLMMVESLEMGNLGPTPLNIFDGKDR</sequence>
<dbReference type="InterPro" id="IPR011989">
    <property type="entry name" value="ARM-like"/>
</dbReference>
<dbReference type="Pfam" id="PF13646">
    <property type="entry name" value="HEAT_2"/>
    <property type="match status" value="1"/>
</dbReference>
<dbReference type="OrthoDB" id="138072at2"/>
<dbReference type="AlphaFoldDB" id="A0A4V0Z041"/>
<accession>A0A4V0Z041</accession>
<dbReference type="InterPro" id="IPR016024">
    <property type="entry name" value="ARM-type_fold"/>
</dbReference>
<dbReference type="Proteomes" id="UP000290365">
    <property type="component" value="Chromosome"/>
</dbReference>
<organism evidence="1 2">
    <name type="scientific">Ktedonosporobacter rubrisoli</name>
    <dbReference type="NCBI Taxonomy" id="2509675"/>
    <lineage>
        <taxon>Bacteria</taxon>
        <taxon>Bacillati</taxon>
        <taxon>Chloroflexota</taxon>
        <taxon>Ktedonobacteria</taxon>
        <taxon>Ktedonobacterales</taxon>
        <taxon>Ktedonosporobacteraceae</taxon>
        <taxon>Ktedonosporobacter</taxon>
    </lineage>
</organism>
<dbReference type="Gene3D" id="1.25.10.10">
    <property type="entry name" value="Leucine-rich Repeat Variant"/>
    <property type="match status" value="1"/>
</dbReference>